<evidence type="ECO:0000256" key="2">
    <source>
        <dbReference type="SAM" id="Phobius"/>
    </source>
</evidence>
<evidence type="ECO:0000313" key="4">
    <source>
        <dbReference type="EMBL" id="RAK29220.1"/>
    </source>
</evidence>
<keyword evidence="2" id="KW-1133">Transmembrane helix</keyword>
<feature type="region of interest" description="Disordered" evidence="1">
    <location>
        <begin position="262"/>
        <end position="313"/>
    </location>
</feature>
<dbReference type="PANTHER" id="PTHR37507">
    <property type="entry name" value="SPORULATION PROTEIN YDCC"/>
    <property type="match status" value="1"/>
</dbReference>
<feature type="domain" description="MucB/RseB N-terminal" evidence="3">
    <location>
        <begin position="113"/>
        <end position="241"/>
    </location>
</feature>
<dbReference type="InterPro" id="IPR052944">
    <property type="entry name" value="Sporulation_related"/>
</dbReference>
<accession>A0A327Z3U1</accession>
<keyword evidence="5" id="KW-1185">Reference proteome</keyword>
<keyword evidence="2" id="KW-0472">Membrane</keyword>
<dbReference type="EMBL" id="QLMJ01000018">
    <property type="protein sequence ID" value="RAK29220.1"/>
    <property type="molecule type" value="Genomic_DNA"/>
</dbReference>
<dbReference type="InterPro" id="IPR033434">
    <property type="entry name" value="MucB/RseB_N"/>
</dbReference>
<reference evidence="4 5" key="1">
    <citation type="submission" date="2018-06" db="EMBL/GenBank/DDBJ databases">
        <title>Genomic Encyclopedia of Type Strains, Phase III (KMG-III): the genomes of soil and plant-associated and newly described type strains.</title>
        <authorList>
            <person name="Whitman W."/>
        </authorList>
    </citation>
    <scope>NUCLEOTIDE SEQUENCE [LARGE SCALE GENOMIC DNA]</scope>
    <source>
        <strain evidence="4 5">CGMCC 4.7090</strain>
    </source>
</reference>
<feature type="transmembrane region" description="Helical" evidence="2">
    <location>
        <begin position="20"/>
        <end position="44"/>
    </location>
</feature>
<dbReference type="AlphaFoldDB" id="A0A327Z3U1"/>
<evidence type="ECO:0000256" key="1">
    <source>
        <dbReference type="SAM" id="MobiDB-lite"/>
    </source>
</evidence>
<dbReference type="Gene3D" id="2.50.20.10">
    <property type="entry name" value="Lipoprotein localisation LolA/LolB/LppX"/>
    <property type="match status" value="1"/>
</dbReference>
<evidence type="ECO:0000259" key="3">
    <source>
        <dbReference type="Pfam" id="PF03888"/>
    </source>
</evidence>
<sequence length="408" mass="41887">MVSRKGEVDIVSVFRSRPALRWLVPSAAAVAVIGGGAAAGTIVASADPALPERSAAQLLVDLQSADPEGFSGTVVQSTDLGLPGIAGLLKNVEGGGLTSLVSGSNTARVWYAGEEKVRLALLGTDGETDVIRNDSNVWIWKSSENSGTHVTLPKDATEKQAQEALPSGVPSTPQDAADAALAAIDETTAVATTGAAEVAGRDAYELVLSPRDTNSLVGQVRLAIDAVEHIPLRVDVYAKSASKPAVRVAFEQVSFEVPDAQQFAFNPPPNASIEEVKPPTEKELAEKPDAVKPEANTQGAGKHEAGKPGAESDAFKVIGEGWTTIISAKLPEDALAGAESSAKPAPSASSSSPLGDLQVEGLLETLPKVSGDWGSGRLLSGSLFSALITDDGRVFAGAVSPEALYAVA</sequence>
<organism evidence="4 5">
    <name type="scientific">Actinoplanes lutulentus</name>
    <dbReference type="NCBI Taxonomy" id="1287878"/>
    <lineage>
        <taxon>Bacteria</taxon>
        <taxon>Bacillati</taxon>
        <taxon>Actinomycetota</taxon>
        <taxon>Actinomycetes</taxon>
        <taxon>Micromonosporales</taxon>
        <taxon>Micromonosporaceae</taxon>
        <taxon>Actinoplanes</taxon>
    </lineage>
</organism>
<dbReference type="Proteomes" id="UP000249341">
    <property type="component" value="Unassembled WGS sequence"/>
</dbReference>
<dbReference type="Pfam" id="PF03888">
    <property type="entry name" value="MucB_RseB"/>
    <property type="match status" value="1"/>
</dbReference>
<protein>
    <submittedName>
        <fullName evidence="4">MucB/RseB family protein</fullName>
    </submittedName>
</protein>
<keyword evidence="2" id="KW-0812">Transmembrane</keyword>
<name>A0A327Z3U1_9ACTN</name>
<gene>
    <name evidence="4" type="ORF">B0I29_11811</name>
</gene>
<feature type="compositionally biased region" description="Basic and acidic residues" evidence="1">
    <location>
        <begin position="274"/>
        <end position="292"/>
    </location>
</feature>
<dbReference type="SUPFAM" id="SSF89392">
    <property type="entry name" value="Prokaryotic lipoproteins and lipoprotein localization factors"/>
    <property type="match status" value="1"/>
</dbReference>
<evidence type="ECO:0000313" key="5">
    <source>
        <dbReference type="Proteomes" id="UP000249341"/>
    </source>
</evidence>
<dbReference type="InterPro" id="IPR029046">
    <property type="entry name" value="LolA/LolB/LppX"/>
</dbReference>
<proteinExistence type="predicted"/>
<comment type="caution">
    <text evidence="4">The sequence shown here is derived from an EMBL/GenBank/DDBJ whole genome shotgun (WGS) entry which is preliminary data.</text>
</comment>
<dbReference type="PANTHER" id="PTHR37507:SF2">
    <property type="entry name" value="SPORULATION PROTEIN YDCC"/>
    <property type="match status" value="1"/>
</dbReference>